<accession>A0ABN1FE22</accession>
<dbReference type="Proteomes" id="UP001500866">
    <property type="component" value="Unassembled WGS sequence"/>
</dbReference>
<reference evidence="1 2" key="1">
    <citation type="journal article" date="2019" name="Int. J. Syst. Evol. Microbiol.">
        <title>The Global Catalogue of Microorganisms (GCM) 10K type strain sequencing project: providing services to taxonomists for standard genome sequencing and annotation.</title>
        <authorList>
            <consortium name="The Broad Institute Genomics Platform"/>
            <consortium name="The Broad Institute Genome Sequencing Center for Infectious Disease"/>
            <person name="Wu L."/>
            <person name="Ma J."/>
        </authorList>
    </citation>
    <scope>NUCLEOTIDE SEQUENCE [LARGE SCALE GENOMIC DNA]</scope>
    <source>
        <strain evidence="1 2">JCM 15395</strain>
    </source>
</reference>
<sequence>MQQSHKIGFAEYERKLEKRISVEKRRHHEYDKCKKIVAEIDNQLHK</sequence>
<evidence type="ECO:0000313" key="1">
    <source>
        <dbReference type="EMBL" id="GAA0588884.1"/>
    </source>
</evidence>
<name>A0ABN1FE22_9BACI</name>
<dbReference type="Pfam" id="PF26149">
    <property type="entry name" value="YuzK"/>
    <property type="match status" value="1"/>
</dbReference>
<dbReference type="EMBL" id="BAAADS010000001">
    <property type="protein sequence ID" value="GAA0588884.1"/>
    <property type="molecule type" value="Genomic_DNA"/>
</dbReference>
<comment type="caution">
    <text evidence="1">The sequence shown here is derived from an EMBL/GenBank/DDBJ whole genome shotgun (WGS) entry which is preliminary data.</text>
</comment>
<keyword evidence="2" id="KW-1185">Reference proteome</keyword>
<dbReference type="InterPro" id="IPR058676">
    <property type="entry name" value="YuzK"/>
</dbReference>
<proteinExistence type="predicted"/>
<protein>
    <submittedName>
        <fullName evidence="1">Uncharacterized protein</fullName>
    </submittedName>
</protein>
<organism evidence="1 2">
    <name type="scientific">Virgibacillus siamensis</name>
    <dbReference type="NCBI Taxonomy" id="480071"/>
    <lineage>
        <taxon>Bacteria</taxon>
        <taxon>Bacillati</taxon>
        <taxon>Bacillota</taxon>
        <taxon>Bacilli</taxon>
        <taxon>Bacillales</taxon>
        <taxon>Bacillaceae</taxon>
        <taxon>Virgibacillus</taxon>
    </lineage>
</organism>
<gene>
    <name evidence="1" type="ORF">GCM10009001_00990</name>
</gene>
<evidence type="ECO:0000313" key="2">
    <source>
        <dbReference type="Proteomes" id="UP001500866"/>
    </source>
</evidence>